<evidence type="ECO:0000256" key="3">
    <source>
        <dbReference type="ARBA" id="ARBA00022475"/>
    </source>
</evidence>
<dbReference type="GO" id="GO:1905475">
    <property type="term" value="P:regulation of protein localization to membrane"/>
    <property type="evidence" value="ECO:0007669"/>
    <property type="project" value="TreeGrafter"/>
</dbReference>
<evidence type="ECO:0000256" key="4">
    <source>
        <dbReference type="ARBA" id="ARBA00022622"/>
    </source>
</evidence>
<dbReference type="GO" id="GO:0009986">
    <property type="term" value="C:cell surface"/>
    <property type="evidence" value="ECO:0007669"/>
    <property type="project" value="TreeGrafter"/>
</dbReference>
<dbReference type="Proteomes" id="UP000292052">
    <property type="component" value="Unassembled WGS sequence"/>
</dbReference>
<evidence type="ECO:0000256" key="10">
    <source>
        <dbReference type="ARBA" id="ARBA00023288"/>
    </source>
</evidence>
<evidence type="ECO:0000256" key="6">
    <source>
        <dbReference type="ARBA" id="ARBA00022974"/>
    </source>
</evidence>
<evidence type="ECO:0000256" key="9">
    <source>
        <dbReference type="ARBA" id="ARBA00023207"/>
    </source>
</evidence>
<evidence type="ECO:0000256" key="13">
    <source>
        <dbReference type="SAM" id="MobiDB-lite"/>
    </source>
</evidence>
<protein>
    <submittedName>
        <fullName evidence="14">Glypican domain containing protein</fullName>
    </submittedName>
</protein>
<sequence>ALDKVADRLIGPYSIEMVVEPLNIKISEAIMNFQESGTEVSKKIYGFCGKPTLSKRKRDVNSKDDVETNPSLEIQYAPMKMQGHKKKKTKKHEEPSFQKLIKEIKLKVRETRQFWAHLPYQYCNNMTAPLTSDDQCWNGTSLGKYTKSTTTKPPITVSPLVQEQNYTLHILTFKLRRAYDGDEVEIIDDSDDNADGSGSGSGDFEIDDNPEHEFKYSKAEIDKDMEVRNEIPAEAQPLPSTNKPKVTRTYVGGASSISLSRALIQYLLPIVFVWFGGAITDLL</sequence>
<dbReference type="PANTHER" id="PTHR10822">
    <property type="entry name" value="GLYPICAN"/>
    <property type="match status" value="1"/>
</dbReference>
<keyword evidence="9 12" id="KW-0357">Heparan sulfate</keyword>
<evidence type="ECO:0000256" key="12">
    <source>
        <dbReference type="RuleBase" id="RU003519"/>
    </source>
</evidence>
<name>A0A482VAC5_ASBVE</name>
<keyword evidence="3" id="KW-1003">Cell membrane</keyword>
<dbReference type="GO" id="GO:0005886">
    <property type="term" value="C:plasma membrane"/>
    <property type="evidence" value="ECO:0007669"/>
    <property type="project" value="UniProtKB-SubCell"/>
</dbReference>
<dbReference type="GO" id="GO:0098552">
    <property type="term" value="C:side of membrane"/>
    <property type="evidence" value="ECO:0007669"/>
    <property type="project" value="UniProtKB-KW"/>
</dbReference>
<keyword evidence="15" id="KW-1185">Reference proteome</keyword>
<evidence type="ECO:0000256" key="7">
    <source>
        <dbReference type="ARBA" id="ARBA00023136"/>
    </source>
</evidence>
<comment type="subcellular location">
    <subcellularLocation>
        <location evidence="1 12">Cell membrane</location>
        <topology evidence="1 12">Lipid-anchor</topology>
        <topology evidence="1 12">GPI-anchor</topology>
    </subcellularLocation>
</comment>
<evidence type="ECO:0000313" key="14">
    <source>
        <dbReference type="EMBL" id="RZB40019.1"/>
    </source>
</evidence>
<evidence type="ECO:0000256" key="5">
    <source>
        <dbReference type="ARBA" id="ARBA00022729"/>
    </source>
</evidence>
<reference evidence="14 15" key="1">
    <citation type="submission" date="2017-03" db="EMBL/GenBank/DDBJ databases">
        <title>Genome of the blue death feigning beetle - Asbolus verrucosus.</title>
        <authorList>
            <person name="Rider S.D."/>
        </authorList>
    </citation>
    <scope>NUCLEOTIDE SEQUENCE [LARGE SCALE GENOMIC DNA]</scope>
    <source>
        <strain evidence="14">Butters</strain>
        <tissue evidence="14">Head and leg muscle</tissue>
    </source>
</reference>
<keyword evidence="6 12" id="KW-0654">Proteoglycan</keyword>
<comment type="similarity">
    <text evidence="2 11">Belongs to the glypican family.</text>
</comment>
<accession>A0A482VAC5</accession>
<evidence type="ECO:0000256" key="8">
    <source>
        <dbReference type="ARBA" id="ARBA00023180"/>
    </source>
</evidence>
<feature type="non-terminal residue" evidence="14">
    <location>
        <position position="1"/>
    </location>
</feature>
<dbReference type="OrthoDB" id="10010764at2759"/>
<dbReference type="AlphaFoldDB" id="A0A482VAC5"/>
<dbReference type="GO" id="GO:0005576">
    <property type="term" value="C:extracellular region"/>
    <property type="evidence" value="ECO:0007669"/>
    <property type="project" value="TreeGrafter"/>
</dbReference>
<dbReference type="GO" id="GO:0009966">
    <property type="term" value="P:regulation of signal transduction"/>
    <property type="evidence" value="ECO:0007669"/>
    <property type="project" value="InterPro"/>
</dbReference>
<evidence type="ECO:0000256" key="2">
    <source>
        <dbReference type="ARBA" id="ARBA00010260"/>
    </source>
</evidence>
<gene>
    <name evidence="14" type="ORF">BDFB_010035</name>
</gene>
<dbReference type="GO" id="GO:0045202">
    <property type="term" value="C:synapse"/>
    <property type="evidence" value="ECO:0007669"/>
    <property type="project" value="TreeGrafter"/>
</dbReference>
<evidence type="ECO:0000313" key="15">
    <source>
        <dbReference type="Proteomes" id="UP000292052"/>
    </source>
</evidence>
<keyword evidence="5" id="KW-0732">Signal</keyword>
<keyword evidence="4 12" id="KW-0336">GPI-anchor</keyword>
<dbReference type="GO" id="GO:0016477">
    <property type="term" value="P:cell migration"/>
    <property type="evidence" value="ECO:0007669"/>
    <property type="project" value="TreeGrafter"/>
</dbReference>
<dbReference type="InterPro" id="IPR001863">
    <property type="entry name" value="Glypican"/>
</dbReference>
<dbReference type="EMBL" id="QDEB01123128">
    <property type="protein sequence ID" value="RZB40019.1"/>
    <property type="molecule type" value="Genomic_DNA"/>
</dbReference>
<evidence type="ECO:0000256" key="11">
    <source>
        <dbReference type="RuleBase" id="RU003518"/>
    </source>
</evidence>
<evidence type="ECO:0000256" key="1">
    <source>
        <dbReference type="ARBA" id="ARBA00004609"/>
    </source>
</evidence>
<dbReference type="Pfam" id="PF01153">
    <property type="entry name" value="Glypican"/>
    <property type="match status" value="1"/>
</dbReference>
<keyword evidence="7 12" id="KW-0472">Membrane</keyword>
<organism evidence="14 15">
    <name type="scientific">Asbolus verrucosus</name>
    <name type="common">Desert ironclad beetle</name>
    <dbReference type="NCBI Taxonomy" id="1661398"/>
    <lineage>
        <taxon>Eukaryota</taxon>
        <taxon>Metazoa</taxon>
        <taxon>Ecdysozoa</taxon>
        <taxon>Arthropoda</taxon>
        <taxon>Hexapoda</taxon>
        <taxon>Insecta</taxon>
        <taxon>Pterygota</taxon>
        <taxon>Neoptera</taxon>
        <taxon>Endopterygota</taxon>
        <taxon>Coleoptera</taxon>
        <taxon>Polyphaga</taxon>
        <taxon>Cucujiformia</taxon>
        <taxon>Tenebrionidae</taxon>
        <taxon>Pimeliinae</taxon>
        <taxon>Asbolus</taxon>
    </lineage>
</organism>
<keyword evidence="8" id="KW-0325">Glycoprotein</keyword>
<feature type="region of interest" description="Disordered" evidence="13">
    <location>
        <begin position="186"/>
        <end position="209"/>
    </location>
</feature>
<dbReference type="STRING" id="1661398.A0A482VAC5"/>
<proteinExistence type="inferred from homology"/>
<comment type="function">
    <text evidence="12">Cell surface proteoglycan.</text>
</comment>
<keyword evidence="10 12" id="KW-0449">Lipoprotein</keyword>
<comment type="caution">
    <text evidence="14">The sequence shown here is derived from an EMBL/GenBank/DDBJ whole genome shotgun (WGS) entry which is preliminary data.</text>
</comment>
<dbReference type="PANTHER" id="PTHR10822:SF30">
    <property type="entry name" value="DALLY-LIKE, ISOFORM A"/>
    <property type="match status" value="1"/>
</dbReference>